<evidence type="ECO:0000256" key="1">
    <source>
        <dbReference type="SAM" id="MobiDB-lite"/>
    </source>
</evidence>
<organism evidence="3 4">
    <name type="scientific">Phyllosticta citrichinensis</name>
    <dbReference type="NCBI Taxonomy" id="1130410"/>
    <lineage>
        <taxon>Eukaryota</taxon>
        <taxon>Fungi</taxon>
        <taxon>Dikarya</taxon>
        <taxon>Ascomycota</taxon>
        <taxon>Pezizomycotina</taxon>
        <taxon>Dothideomycetes</taxon>
        <taxon>Dothideomycetes incertae sedis</taxon>
        <taxon>Botryosphaeriales</taxon>
        <taxon>Phyllostictaceae</taxon>
        <taxon>Phyllosticta</taxon>
    </lineage>
</organism>
<evidence type="ECO:0000313" key="3">
    <source>
        <dbReference type="EMBL" id="KAK8159394.1"/>
    </source>
</evidence>
<accession>A0ABR1XKS8</accession>
<feature type="region of interest" description="Disordered" evidence="1">
    <location>
        <begin position="1"/>
        <end position="23"/>
    </location>
</feature>
<dbReference type="Proteomes" id="UP001456524">
    <property type="component" value="Unassembled WGS sequence"/>
</dbReference>
<dbReference type="PANTHER" id="PTHR33112:SF16">
    <property type="entry name" value="HETEROKARYON INCOMPATIBILITY DOMAIN-CONTAINING PROTEIN"/>
    <property type="match status" value="1"/>
</dbReference>
<comment type="caution">
    <text evidence="3">The sequence shown here is derived from an EMBL/GenBank/DDBJ whole genome shotgun (WGS) entry which is preliminary data.</text>
</comment>
<keyword evidence="4" id="KW-1185">Reference proteome</keyword>
<feature type="compositionally biased region" description="Acidic residues" evidence="1">
    <location>
        <begin position="1"/>
        <end position="16"/>
    </location>
</feature>
<gene>
    <name evidence="3" type="ORF">IWX90DRAFT_417359</name>
</gene>
<reference evidence="3 4" key="1">
    <citation type="journal article" date="2022" name="G3 (Bethesda)">
        <title>Enemy or ally: a genomic approach to elucidate the lifestyle of Phyllosticta citrichinaensis.</title>
        <authorList>
            <person name="Buijs V.A."/>
            <person name="Groenewald J.Z."/>
            <person name="Haridas S."/>
            <person name="LaButti K.M."/>
            <person name="Lipzen A."/>
            <person name="Martin F.M."/>
            <person name="Barry K."/>
            <person name="Grigoriev I.V."/>
            <person name="Crous P.W."/>
            <person name="Seidl M.F."/>
        </authorList>
    </citation>
    <scope>NUCLEOTIDE SEQUENCE [LARGE SCALE GENOMIC DNA]</scope>
    <source>
        <strain evidence="3 4">CBS 129764</strain>
    </source>
</reference>
<feature type="domain" description="Heterokaryon incompatibility" evidence="2">
    <location>
        <begin position="62"/>
        <end position="178"/>
    </location>
</feature>
<protein>
    <submittedName>
        <fullName evidence="3">Heterokaryon incompatibility protein-domain-containing protein</fullName>
    </submittedName>
</protein>
<proteinExistence type="predicted"/>
<sequence>MDESSTEERESPDDETIGLTEDWNGLPDYLQRKEKFLFGDPPSIDWDLLKSVVRAPSEPFYYVCLSYTWGDVLDFQAKTDNIMNLEQDGALHRPENSEHTEGPDNPKLPTTIQDTLTVCQYLGKDYLWVDRLCIIQDGPDRDIQVHFDEMGSIYNHAFVTLVAYEGADANYGLHGISKPIEFGIPDIDFWTRSEWSKRGWTYQEAILLSSPWAGSSSSMKGKQH</sequence>
<dbReference type="PANTHER" id="PTHR33112">
    <property type="entry name" value="DOMAIN PROTEIN, PUTATIVE-RELATED"/>
    <property type="match status" value="1"/>
</dbReference>
<dbReference type="Pfam" id="PF06985">
    <property type="entry name" value="HET"/>
    <property type="match status" value="1"/>
</dbReference>
<dbReference type="InterPro" id="IPR010730">
    <property type="entry name" value="HET"/>
</dbReference>
<evidence type="ECO:0000259" key="2">
    <source>
        <dbReference type="Pfam" id="PF06985"/>
    </source>
</evidence>
<evidence type="ECO:0000313" key="4">
    <source>
        <dbReference type="Proteomes" id="UP001456524"/>
    </source>
</evidence>
<name>A0ABR1XKS8_9PEZI</name>
<dbReference type="EMBL" id="JBBWUH010000008">
    <property type="protein sequence ID" value="KAK8159394.1"/>
    <property type="molecule type" value="Genomic_DNA"/>
</dbReference>